<dbReference type="NCBIfam" id="TIGR00765">
    <property type="entry name" value="yihY_not_rbn"/>
    <property type="match status" value="1"/>
</dbReference>
<keyword evidence="2" id="KW-1003">Cell membrane</keyword>
<dbReference type="AlphaFoldDB" id="A0AAP8TTA3"/>
<feature type="transmembrane region" description="Helical" evidence="7">
    <location>
        <begin position="300"/>
        <end position="328"/>
    </location>
</feature>
<evidence type="ECO:0000256" key="2">
    <source>
        <dbReference type="ARBA" id="ARBA00022475"/>
    </source>
</evidence>
<accession>A0AAP8TTA3</accession>
<feature type="region of interest" description="Disordered" evidence="6">
    <location>
        <begin position="1"/>
        <end position="47"/>
    </location>
</feature>
<dbReference type="GeneID" id="64981811"/>
<evidence type="ECO:0000256" key="6">
    <source>
        <dbReference type="SAM" id="MobiDB-lite"/>
    </source>
</evidence>
<dbReference type="InterPro" id="IPR017039">
    <property type="entry name" value="Virul_fac_BrkB"/>
</dbReference>
<feature type="transmembrane region" description="Helical" evidence="7">
    <location>
        <begin position="235"/>
        <end position="255"/>
    </location>
</feature>
<evidence type="ECO:0000313" key="9">
    <source>
        <dbReference type="Proteomes" id="UP000242470"/>
    </source>
</evidence>
<comment type="caution">
    <text evidence="8">The sequence shown here is derived from an EMBL/GenBank/DDBJ whole genome shotgun (WGS) entry which is preliminary data.</text>
</comment>
<feature type="compositionally biased region" description="Polar residues" evidence="6">
    <location>
        <begin position="368"/>
        <end position="391"/>
    </location>
</feature>
<dbReference type="RefSeq" id="WP_059107802.1">
    <property type="nucleotide sequence ID" value="NZ_AP024589.1"/>
</dbReference>
<evidence type="ECO:0000256" key="3">
    <source>
        <dbReference type="ARBA" id="ARBA00022692"/>
    </source>
</evidence>
<feature type="transmembrane region" description="Helical" evidence="7">
    <location>
        <begin position="150"/>
        <end position="172"/>
    </location>
</feature>
<feature type="region of interest" description="Disordered" evidence="6">
    <location>
        <begin position="340"/>
        <end position="391"/>
    </location>
</feature>
<evidence type="ECO:0000256" key="7">
    <source>
        <dbReference type="SAM" id="Phobius"/>
    </source>
</evidence>
<feature type="transmembrane region" description="Helical" evidence="7">
    <location>
        <begin position="192"/>
        <end position="215"/>
    </location>
</feature>
<organism evidence="8 9">
    <name type="scientific">Staphylococcus auricularis</name>
    <dbReference type="NCBI Taxonomy" id="29379"/>
    <lineage>
        <taxon>Bacteria</taxon>
        <taxon>Bacillati</taxon>
        <taxon>Bacillota</taxon>
        <taxon>Bacilli</taxon>
        <taxon>Bacillales</taxon>
        <taxon>Staphylococcaceae</taxon>
        <taxon>Staphylococcus</taxon>
    </lineage>
</organism>
<evidence type="ECO:0000313" key="8">
    <source>
        <dbReference type="EMBL" id="PNZ67820.1"/>
    </source>
</evidence>
<feature type="compositionally biased region" description="Basic and acidic residues" evidence="6">
    <location>
        <begin position="14"/>
        <end position="33"/>
    </location>
</feature>
<dbReference type="PANTHER" id="PTHR30213:SF0">
    <property type="entry name" value="UPF0761 MEMBRANE PROTEIN YIHY"/>
    <property type="match status" value="1"/>
</dbReference>
<dbReference type="Proteomes" id="UP000242470">
    <property type="component" value="Unassembled WGS sequence"/>
</dbReference>
<comment type="subcellular location">
    <subcellularLocation>
        <location evidence="1">Cell membrane</location>
        <topology evidence="1">Multi-pass membrane protein</topology>
    </subcellularLocation>
</comment>
<evidence type="ECO:0000256" key="5">
    <source>
        <dbReference type="ARBA" id="ARBA00023136"/>
    </source>
</evidence>
<reference evidence="8 9" key="1">
    <citation type="submission" date="2017-08" db="EMBL/GenBank/DDBJ databases">
        <title>Draft genome sequences of 64 type strains of genus Staph aureus.</title>
        <authorList>
            <person name="Cole K."/>
            <person name="Golubchik T."/>
            <person name="Russell J."/>
            <person name="Foster D."/>
            <person name="Llewelyn M."/>
            <person name="Wilson D."/>
            <person name="Crook D."/>
            <person name="Paul J."/>
        </authorList>
    </citation>
    <scope>NUCLEOTIDE SEQUENCE [LARGE SCALE GENOMIC DNA]</scope>
    <source>
        <strain evidence="8 9">NCTC 12101</strain>
    </source>
</reference>
<feature type="transmembrane region" description="Helical" evidence="7">
    <location>
        <begin position="267"/>
        <end position="288"/>
    </location>
</feature>
<dbReference type="Pfam" id="PF03631">
    <property type="entry name" value="Virul_fac_BrkB"/>
    <property type="match status" value="1"/>
</dbReference>
<proteinExistence type="predicted"/>
<evidence type="ECO:0000256" key="1">
    <source>
        <dbReference type="ARBA" id="ARBA00004651"/>
    </source>
</evidence>
<sequence>MSKNKHSNSNFLNEMKDKQENNNTDKHIEKDRTYIQPTKFQSKEPKKDDQAFFVSRINKPAKYTKNPNFFSYLIYRISKDDASGMAAQLSYYFMLSLFPMLIFLLSIVPMLGADPHDISDMIIEYVPQEYSEQVQGVIEEIFNASSGGTLSIGLIVALWSASNGMTAIMNAFSVAYDVEDKRNFVVSKLSSVLFTLAMVIVLPIALILPTFGGVIGDFIFGPLGLGDEVKWLFNLVRVILPFLIVFVSFIVLYTLAPNVKIKIMSVLPGAAFSTVLFLVGAFLFSFYISNFANYNKTYGSLAGIIILMLWLYITGFILIIGAEINAILHQRKIVRGRTPEEQEFHELEQEEANAEQEDQKENADDTNGDTSSKAQPNKPSSDASSDQQHQN</sequence>
<name>A0AAP8TTA3_9STAP</name>
<dbReference type="EMBL" id="PPQW01000023">
    <property type="protein sequence ID" value="PNZ67820.1"/>
    <property type="molecule type" value="Genomic_DNA"/>
</dbReference>
<dbReference type="GO" id="GO:0005886">
    <property type="term" value="C:plasma membrane"/>
    <property type="evidence" value="ECO:0007669"/>
    <property type="project" value="UniProtKB-SubCell"/>
</dbReference>
<keyword evidence="5 7" id="KW-0472">Membrane</keyword>
<gene>
    <name evidence="8" type="ORF">CD158_05250</name>
</gene>
<dbReference type="PANTHER" id="PTHR30213">
    <property type="entry name" value="INNER MEMBRANE PROTEIN YHJD"/>
    <property type="match status" value="1"/>
</dbReference>
<keyword evidence="3 7" id="KW-0812">Transmembrane</keyword>
<protein>
    <submittedName>
        <fullName evidence="8">YihY/virulence factor BrkB family protein</fullName>
    </submittedName>
</protein>
<evidence type="ECO:0000256" key="4">
    <source>
        <dbReference type="ARBA" id="ARBA00022989"/>
    </source>
</evidence>
<feature type="transmembrane region" description="Helical" evidence="7">
    <location>
        <begin position="89"/>
        <end position="111"/>
    </location>
</feature>
<keyword evidence="4 7" id="KW-1133">Transmembrane helix</keyword>